<keyword evidence="4 6" id="KW-0472">Membrane</keyword>
<sequence length="650" mass="73699">MANIPYLEAVQKLANMNPYYNWIYEYLKTGETYSSDTKTQRHGTCVVIADFNSTMDGRPSQLKIIPISTSRDDRILCEHLAVRPSNSSLRFVAIWCTSGVDNTARSRQVFRTDQTSKSHSPPQKHQPLVTRAILPITFGDQQITQPIPGYSAHLHNPLVLSLVGQLLDVHPAVFMEHLYTGSHLRETYCSAFFQGRREDTTFGISPERIMRIGVNERNHMTFVWSKGIALMLVSEDNALGIDFSDQAFSHHQPLLRGGIQRPVTGTILDTMIQTLKTFGSSEYSSPWATRYALIGVYSNYLARMFSSHLDLCRDQWSLYERLSKRSVLFGNALDREILRIILQDYATSYRYILRSFRTLEAIPGSERTDHLDMAMVEFHRFQTEVEFLRSCFDEFMTSQLDKSALQDSRESRTEAQQLKTLSYLGFVFLPISLATSVYGMNLKVLGSGNTSLGTFIITTVVLLGASLGILLLSHISWFPLLQYIRQYISTYYRRAPVLVTDIESSAQNFYTVATVEQQSSAFRYEPNSHLPDISTRHVTNPTWMPLVSTQRFNPEGALQVISTQSESNRPNAPRVPAQRSNPLRAPIQYRPNQPNPPREPTKYGPNPPNPPRAPVFFSQRVPARTPMYSGAGVYPSEPELQRPVGVQSLQ</sequence>
<evidence type="ECO:0000256" key="1">
    <source>
        <dbReference type="ARBA" id="ARBA00004141"/>
    </source>
</evidence>
<dbReference type="Pfam" id="PF01544">
    <property type="entry name" value="CorA"/>
    <property type="match status" value="1"/>
</dbReference>
<evidence type="ECO:0000256" key="3">
    <source>
        <dbReference type="ARBA" id="ARBA00022989"/>
    </source>
</evidence>
<dbReference type="InterPro" id="IPR002523">
    <property type="entry name" value="MgTranspt_CorA/ZnTranspt_ZntB"/>
</dbReference>
<dbReference type="SUPFAM" id="SSF144083">
    <property type="entry name" value="Magnesium transport protein CorA, transmembrane region"/>
    <property type="match status" value="1"/>
</dbReference>
<dbReference type="AlphaFoldDB" id="A0A0C9VTS4"/>
<evidence type="ECO:0000313" key="8">
    <source>
        <dbReference type="Proteomes" id="UP000054279"/>
    </source>
</evidence>
<dbReference type="HOGENOM" id="CLU_421604_0_0_1"/>
<dbReference type="Gene3D" id="1.20.58.340">
    <property type="entry name" value="Magnesium transport protein CorA, transmembrane region"/>
    <property type="match status" value="1"/>
</dbReference>
<dbReference type="Proteomes" id="UP000054279">
    <property type="component" value="Unassembled WGS sequence"/>
</dbReference>
<organism evidence="7 8">
    <name type="scientific">Sphaerobolus stellatus (strain SS14)</name>
    <dbReference type="NCBI Taxonomy" id="990650"/>
    <lineage>
        <taxon>Eukaryota</taxon>
        <taxon>Fungi</taxon>
        <taxon>Dikarya</taxon>
        <taxon>Basidiomycota</taxon>
        <taxon>Agaricomycotina</taxon>
        <taxon>Agaricomycetes</taxon>
        <taxon>Phallomycetidae</taxon>
        <taxon>Geastrales</taxon>
        <taxon>Sphaerobolaceae</taxon>
        <taxon>Sphaerobolus</taxon>
    </lineage>
</organism>
<feature type="transmembrane region" description="Helical" evidence="6">
    <location>
        <begin position="421"/>
        <end position="440"/>
    </location>
</feature>
<proteinExistence type="predicted"/>
<evidence type="ECO:0000256" key="5">
    <source>
        <dbReference type="SAM" id="MobiDB-lite"/>
    </source>
</evidence>
<dbReference type="GO" id="GO:0016020">
    <property type="term" value="C:membrane"/>
    <property type="evidence" value="ECO:0007669"/>
    <property type="project" value="UniProtKB-SubCell"/>
</dbReference>
<comment type="subcellular location">
    <subcellularLocation>
        <location evidence="1">Membrane</location>
        <topology evidence="1">Multi-pass membrane protein</topology>
    </subcellularLocation>
</comment>
<dbReference type="EMBL" id="KN837109">
    <property type="protein sequence ID" value="KIJ46002.1"/>
    <property type="molecule type" value="Genomic_DNA"/>
</dbReference>
<accession>A0A0C9VTS4</accession>
<keyword evidence="2 6" id="KW-0812">Transmembrane</keyword>
<name>A0A0C9VTS4_SPHS4</name>
<dbReference type="InterPro" id="IPR045863">
    <property type="entry name" value="CorA_TM1_TM2"/>
</dbReference>
<evidence type="ECO:0000256" key="6">
    <source>
        <dbReference type="SAM" id="Phobius"/>
    </source>
</evidence>
<evidence type="ECO:0000256" key="2">
    <source>
        <dbReference type="ARBA" id="ARBA00022692"/>
    </source>
</evidence>
<gene>
    <name evidence="7" type="ORF">M422DRAFT_778565</name>
</gene>
<keyword evidence="3 6" id="KW-1133">Transmembrane helix</keyword>
<reference evidence="7 8" key="1">
    <citation type="submission" date="2014-06" db="EMBL/GenBank/DDBJ databases">
        <title>Evolutionary Origins and Diversification of the Mycorrhizal Mutualists.</title>
        <authorList>
            <consortium name="DOE Joint Genome Institute"/>
            <consortium name="Mycorrhizal Genomics Consortium"/>
            <person name="Kohler A."/>
            <person name="Kuo A."/>
            <person name="Nagy L.G."/>
            <person name="Floudas D."/>
            <person name="Copeland A."/>
            <person name="Barry K.W."/>
            <person name="Cichocki N."/>
            <person name="Veneault-Fourrey C."/>
            <person name="LaButti K."/>
            <person name="Lindquist E.A."/>
            <person name="Lipzen A."/>
            <person name="Lundell T."/>
            <person name="Morin E."/>
            <person name="Murat C."/>
            <person name="Riley R."/>
            <person name="Ohm R."/>
            <person name="Sun H."/>
            <person name="Tunlid A."/>
            <person name="Henrissat B."/>
            <person name="Grigoriev I.V."/>
            <person name="Hibbett D.S."/>
            <person name="Martin F."/>
        </authorList>
    </citation>
    <scope>NUCLEOTIDE SEQUENCE [LARGE SCALE GENOMIC DNA]</scope>
    <source>
        <strain evidence="7 8">SS14</strain>
    </source>
</reference>
<evidence type="ECO:0000256" key="4">
    <source>
        <dbReference type="ARBA" id="ARBA00023136"/>
    </source>
</evidence>
<protein>
    <submittedName>
        <fullName evidence="7">Unplaced genomic scaffold SPHSTscaffold_34, whole genome shotgun sequence</fullName>
    </submittedName>
</protein>
<dbReference type="OrthoDB" id="3231000at2759"/>
<feature type="transmembrane region" description="Helical" evidence="6">
    <location>
        <begin position="452"/>
        <end position="472"/>
    </location>
</feature>
<feature type="region of interest" description="Disordered" evidence="5">
    <location>
        <begin position="562"/>
        <end position="650"/>
    </location>
</feature>
<evidence type="ECO:0000313" key="7">
    <source>
        <dbReference type="EMBL" id="KIJ46002.1"/>
    </source>
</evidence>
<keyword evidence="8" id="KW-1185">Reference proteome</keyword>
<dbReference type="GO" id="GO:0046873">
    <property type="term" value="F:metal ion transmembrane transporter activity"/>
    <property type="evidence" value="ECO:0007669"/>
    <property type="project" value="InterPro"/>
</dbReference>